<keyword evidence="2" id="KW-1133">Transmembrane helix</keyword>
<protein>
    <recommendedName>
        <fullName evidence="3">Zinc finger/thioredoxin putative domain-containing protein</fullName>
    </recommendedName>
</protein>
<feature type="region of interest" description="Disordered" evidence="1">
    <location>
        <begin position="249"/>
        <end position="302"/>
    </location>
</feature>
<name>A0A2P2E654_9PROT</name>
<feature type="domain" description="Zinc finger/thioredoxin putative" evidence="3">
    <location>
        <begin position="1"/>
        <end position="35"/>
    </location>
</feature>
<comment type="caution">
    <text evidence="4">The sequence shown here is derived from an EMBL/GenBank/DDBJ whole genome shotgun (WGS) entry which is preliminary data.</text>
</comment>
<evidence type="ECO:0000256" key="1">
    <source>
        <dbReference type="SAM" id="MobiDB-lite"/>
    </source>
</evidence>
<sequence>MQLTCPQCSAKYNVADAAIPPSGRTVRCAACGHSWLARPAGAIHYADKSGSDSGLRPRPAASTAKAVDAAAKKGLLAKLGLGKRAQKPKLEPHELARKKALDQIRNTHRLAAGIPWLLSLAVLGGVLGAAVMYRTDIVRAWPKAATAFSLIGLPANLYGVDIANVTVTSTLDAKGPKVEVRGVLKSVSRTPEFIPYLKVALVDAKGIEKLSWMVDPGIETLQPGKSHAFMSARSNPVRGNLKAVIMFADPPRKGPKPPAARALPAADKPHGKAPEPMPAEGAGHDLAPGEEIDNHGAPLTSR</sequence>
<organism evidence="4 5">
    <name type="scientific">Candidatus Phycosocius bacilliformis</name>
    <dbReference type="NCBI Taxonomy" id="1445552"/>
    <lineage>
        <taxon>Bacteria</taxon>
        <taxon>Pseudomonadati</taxon>
        <taxon>Pseudomonadota</taxon>
        <taxon>Alphaproteobacteria</taxon>
        <taxon>Caulobacterales</taxon>
        <taxon>Caulobacterales incertae sedis</taxon>
        <taxon>Candidatus Phycosocius</taxon>
    </lineage>
</organism>
<evidence type="ECO:0000313" key="4">
    <source>
        <dbReference type="EMBL" id="GBF56546.1"/>
    </source>
</evidence>
<evidence type="ECO:0000313" key="5">
    <source>
        <dbReference type="Proteomes" id="UP000245086"/>
    </source>
</evidence>
<accession>A0A2P2E654</accession>
<dbReference type="Proteomes" id="UP000245086">
    <property type="component" value="Unassembled WGS sequence"/>
</dbReference>
<reference evidence="4 5" key="1">
    <citation type="journal article" date="2018" name="Genome Announc.">
        <title>Draft Genome Sequence of "Candidatus Phycosocius bacilliformis," an Alphaproteobacterial Ectosymbiont of the Hydrocarbon-Producing Green Alga Botryococcus braunii.</title>
        <authorList>
            <person name="Tanabe Y."/>
            <person name="Yamaguchi H."/>
            <person name="Watanabe M.M."/>
        </authorList>
    </citation>
    <scope>NUCLEOTIDE SEQUENCE [LARGE SCALE GENOMIC DNA]</scope>
    <source>
        <strain evidence="4 5">BOTRYCO-2</strain>
    </source>
</reference>
<evidence type="ECO:0000259" key="3">
    <source>
        <dbReference type="Pfam" id="PF13717"/>
    </source>
</evidence>
<dbReference type="InterPro" id="IPR011723">
    <property type="entry name" value="Znf/thioredoxin_put"/>
</dbReference>
<feature type="transmembrane region" description="Helical" evidence="2">
    <location>
        <begin position="113"/>
        <end position="133"/>
    </location>
</feature>
<evidence type="ECO:0000256" key="2">
    <source>
        <dbReference type="SAM" id="Phobius"/>
    </source>
</evidence>
<dbReference type="AlphaFoldDB" id="A0A2P2E654"/>
<dbReference type="EMBL" id="BFBR01000001">
    <property type="protein sequence ID" value="GBF56546.1"/>
    <property type="molecule type" value="Genomic_DNA"/>
</dbReference>
<dbReference type="Pfam" id="PF13717">
    <property type="entry name" value="Zn_ribbon_4"/>
    <property type="match status" value="1"/>
</dbReference>
<dbReference type="OrthoDB" id="7159357at2"/>
<gene>
    <name evidence="4" type="ORF">PbB2_00203</name>
</gene>
<keyword evidence="2" id="KW-0472">Membrane</keyword>
<proteinExistence type="predicted"/>
<keyword evidence="2" id="KW-0812">Transmembrane</keyword>
<keyword evidence="5" id="KW-1185">Reference proteome</keyword>
<dbReference type="NCBIfam" id="TIGR02098">
    <property type="entry name" value="MJ0042_CXXC"/>
    <property type="match status" value="1"/>
</dbReference>